<accession>W5TF12</accession>
<dbReference type="HOGENOM" id="CLU_1509105_0_0_11"/>
<dbReference type="InterPro" id="IPR037401">
    <property type="entry name" value="SnoaL-like"/>
</dbReference>
<dbReference type="OrthoDB" id="4773974at2"/>
<reference evidence="2 3" key="1">
    <citation type="journal article" date="2014" name="Appl. Environ. Microbiol.">
        <title>Insights into the Microbial Degradation of Rubber and Gutta-Percha by Analysis of the Complete Genome of Nocardia nova SH22a.</title>
        <authorList>
            <person name="Luo Q."/>
            <person name="Hiessl S."/>
            <person name="Poehlein A."/>
            <person name="Daniel R."/>
            <person name="Steinbuchel A."/>
        </authorList>
    </citation>
    <scope>NUCLEOTIDE SEQUENCE [LARGE SCALE GENOMIC DNA]</scope>
    <source>
        <strain evidence="2">SH22a</strain>
    </source>
</reference>
<dbReference type="Pfam" id="PF12680">
    <property type="entry name" value="SnoaL_2"/>
    <property type="match status" value="1"/>
</dbReference>
<protein>
    <submittedName>
        <fullName evidence="2">SnoaL-like domain-containing protein</fullName>
    </submittedName>
</protein>
<evidence type="ECO:0000313" key="3">
    <source>
        <dbReference type="Proteomes" id="UP000019150"/>
    </source>
</evidence>
<dbReference type="InterPro" id="IPR032710">
    <property type="entry name" value="NTF2-like_dom_sf"/>
</dbReference>
<dbReference type="Gene3D" id="3.10.450.50">
    <property type="match status" value="1"/>
</dbReference>
<dbReference type="EMBL" id="CP006850">
    <property type="protein sequence ID" value="AHH17895.1"/>
    <property type="molecule type" value="Genomic_DNA"/>
</dbReference>
<dbReference type="RefSeq" id="WP_025349344.1">
    <property type="nucleotide sequence ID" value="NZ_CP006850.1"/>
</dbReference>
<dbReference type="AlphaFoldDB" id="W5TF12"/>
<dbReference type="Proteomes" id="UP000019150">
    <property type="component" value="Chromosome"/>
</dbReference>
<sequence>MAPTSATSEPAGAASGHPDAKAEFADYFAAGLAKGDRDEFMAHFLPRVAPDVRYRQPLARRGFGHAGFRRMFDGVFAAAPDLHGVVHRWGPTEDGVLIEFTLAGTLGGRSVSIDIVDRIVLREGVMASNDTYFDPIPLLSSLLRHPILSLRLLPRFFPSAAERAARLEHESAEATARR</sequence>
<dbReference type="SUPFAM" id="SSF54427">
    <property type="entry name" value="NTF2-like"/>
    <property type="match status" value="1"/>
</dbReference>
<dbReference type="eggNOG" id="COG3631">
    <property type="taxonomic scope" value="Bacteria"/>
</dbReference>
<name>W5TF12_9NOCA</name>
<proteinExistence type="predicted"/>
<keyword evidence="3" id="KW-1185">Reference proteome</keyword>
<organism evidence="2 3">
    <name type="scientific">Nocardia nova SH22a</name>
    <dbReference type="NCBI Taxonomy" id="1415166"/>
    <lineage>
        <taxon>Bacteria</taxon>
        <taxon>Bacillati</taxon>
        <taxon>Actinomycetota</taxon>
        <taxon>Actinomycetes</taxon>
        <taxon>Mycobacteriales</taxon>
        <taxon>Nocardiaceae</taxon>
        <taxon>Nocardia</taxon>
    </lineage>
</organism>
<evidence type="ECO:0000313" key="2">
    <source>
        <dbReference type="EMBL" id="AHH17895.1"/>
    </source>
</evidence>
<dbReference type="KEGG" id="nno:NONO_c31080"/>
<dbReference type="PATRIC" id="fig|1415166.3.peg.3187"/>
<gene>
    <name evidence="2" type="ORF">NONO_c31080</name>
</gene>
<evidence type="ECO:0000259" key="1">
    <source>
        <dbReference type="Pfam" id="PF12680"/>
    </source>
</evidence>
<feature type="domain" description="SnoaL-like" evidence="1">
    <location>
        <begin position="26"/>
        <end position="126"/>
    </location>
</feature>